<dbReference type="SUPFAM" id="SSF53850">
    <property type="entry name" value="Periplasmic binding protein-like II"/>
    <property type="match status" value="1"/>
</dbReference>
<dbReference type="PROSITE" id="PS50931">
    <property type="entry name" value="HTH_LYSR"/>
    <property type="match status" value="1"/>
</dbReference>
<keyword evidence="3" id="KW-0238">DNA-binding</keyword>
<dbReference type="Gene3D" id="3.40.190.290">
    <property type="match status" value="1"/>
</dbReference>
<evidence type="ECO:0000313" key="6">
    <source>
        <dbReference type="EMBL" id="QGH59922.1"/>
    </source>
</evidence>
<evidence type="ECO:0000256" key="1">
    <source>
        <dbReference type="ARBA" id="ARBA00009437"/>
    </source>
</evidence>
<dbReference type="InterPro" id="IPR036388">
    <property type="entry name" value="WH-like_DNA-bd_sf"/>
</dbReference>
<dbReference type="InterPro" id="IPR036390">
    <property type="entry name" value="WH_DNA-bd_sf"/>
</dbReference>
<keyword evidence="4" id="KW-0804">Transcription</keyword>
<organism evidence="6 7">
    <name type="scientific">Serratia proteamaculans</name>
    <dbReference type="NCBI Taxonomy" id="28151"/>
    <lineage>
        <taxon>Bacteria</taxon>
        <taxon>Pseudomonadati</taxon>
        <taxon>Pseudomonadota</taxon>
        <taxon>Gammaproteobacteria</taxon>
        <taxon>Enterobacterales</taxon>
        <taxon>Yersiniaceae</taxon>
        <taxon>Serratia</taxon>
    </lineage>
</organism>
<dbReference type="SUPFAM" id="SSF46785">
    <property type="entry name" value="Winged helix' DNA-binding domain"/>
    <property type="match status" value="1"/>
</dbReference>
<proteinExistence type="inferred from homology"/>
<dbReference type="GO" id="GO:0000976">
    <property type="term" value="F:transcription cis-regulatory region binding"/>
    <property type="evidence" value="ECO:0007669"/>
    <property type="project" value="TreeGrafter"/>
</dbReference>
<evidence type="ECO:0000259" key="5">
    <source>
        <dbReference type="PROSITE" id="PS50931"/>
    </source>
</evidence>
<dbReference type="PANTHER" id="PTHR30126">
    <property type="entry name" value="HTH-TYPE TRANSCRIPTIONAL REGULATOR"/>
    <property type="match status" value="1"/>
</dbReference>
<evidence type="ECO:0000256" key="4">
    <source>
        <dbReference type="ARBA" id="ARBA00023163"/>
    </source>
</evidence>
<evidence type="ECO:0000256" key="3">
    <source>
        <dbReference type="ARBA" id="ARBA00023125"/>
    </source>
</evidence>
<sequence>MRAPKTTLEQWHTLQTVIEQGGYIQAAEYLHRSQSSVSYSLHTLQERLGVKLLMIVGRKAELTVEGRALLEHAKPLITAFSQLEARAAAFAQGEKVALTLVADSVFPKPLLFRALRQFQQRYPQTQVRLREILRGESRELLAQGDADLYITTLPPDASVDGSFLMDVNFIAVAHRQHPLHQLHGPLTQAELVRFHRVVITDPLQQADADVAWSFTTFDAAIQAICHGVGYGWLPQDRITGLLASGELQPLPLAGQRIRATPLYLIYGNPQGYFDLTTRAMAEMITDAVQPVEQLANGPKF</sequence>
<dbReference type="Pfam" id="PF03466">
    <property type="entry name" value="LysR_substrate"/>
    <property type="match status" value="1"/>
</dbReference>
<dbReference type="InterPro" id="IPR000847">
    <property type="entry name" value="LysR_HTH_N"/>
</dbReference>
<dbReference type="InterPro" id="IPR005119">
    <property type="entry name" value="LysR_subst-bd"/>
</dbReference>
<dbReference type="AlphaFoldDB" id="A0A5Q2V3F4"/>
<evidence type="ECO:0000313" key="7">
    <source>
        <dbReference type="Proteomes" id="UP000381260"/>
    </source>
</evidence>
<comment type="similarity">
    <text evidence="1">Belongs to the LysR transcriptional regulatory family.</text>
</comment>
<dbReference type="EMBL" id="CP045913">
    <property type="protein sequence ID" value="QGH59922.1"/>
    <property type="molecule type" value="Genomic_DNA"/>
</dbReference>
<dbReference type="Proteomes" id="UP000381260">
    <property type="component" value="Chromosome"/>
</dbReference>
<dbReference type="RefSeq" id="WP_153857559.1">
    <property type="nucleotide sequence ID" value="NZ_CP045913.1"/>
</dbReference>
<accession>A0A5Q2V3F4</accession>
<name>A0A5Q2V3F4_SERPR</name>
<dbReference type="Pfam" id="PF00126">
    <property type="entry name" value="HTH_1"/>
    <property type="match status" value="1"/>
</dbReference>
<dbReference type="PANTHER" id="PTHR30126:SF88">
    <property type="entry name" value="TRANSCRIPTIONAL REGULATOR-RELATED"/>
    <property type="match status" value="1"/>
</dbReference>
<gene>
    <name evidence="6" type="ORF">GHV41_03240</name>
</gene>
<feature type="domain" description="HTH lysR-type" evidence="5">
    <location>
        <begin position="6"/>
        <end position="63"/>
    </location>
</feature>
<dbReference type="GO" id="GO:0003700">
    <property type="term" value="F:DNA-binding transcription factor activity"/>
    <property type="evidence" value="ECO:0007669"/>
    <property type="project" value="InterPro"/>
</dbReference>
<reference evidence="6 7" key="1">
    <citation type="submission" date="2019-11" db="EMBL/GenBank/DDBJ databases">
        <title>The Phosphoenolpyruvate Phosphotransferase System Regulates Serratia proteamaculans 336X Biofilm Formation and Wheat Roots colonization.</title>
        <authorList>
            <person name="Liu F."/>
        </authorList>
    </citation>
    <scope>NUCLEOTIDE SEQUENCE [LARGE SCALE GENOMIC DNA]</scope>
    <source>
        <strain evidence="6 7">336X</strain>
    </source>
</reference>
<evidence type="ECO:0000256" key="2">
    <source>
        <dbReference type="ARBA" id="ARBA00023015"/>
    </source>
</evidence>
<keyword evidence="2" id="KW-0805">Transcription regulation</keyword>
<dbReference type="Gene3D" id="1.10.10.10">
    <property type="entry name" value="Winged helix-like DNA-binding domain superfamily/Winged helix DNA-binding domain"/>
    <property type="match status" value="1"/>
</dbReference>
<protein>
    <submittedName>
        <fullName evidence="6">LysR family transcriptional regulator</fullName>
    </submittedName>
</protein>